<name>A0A8J5X133_DIALT</name>
<protein>
    <submittedName>
        <fullName evidence="3">Uncharacterized protein</fullName>
    </submittedName>
</protein>
<comment type="similarity">
    <text evidence="1 2">Belongs to the RNase T2 family.</text>
</comment>
<keyword evidence="4" id="KW-1185">Reference proteome</keyword>
<organism evidence="3 4">
    <name type="scientific">Diacronema lutheri</name>
    <name type="common">Unicellular marine alga</name>
    <name type="synonym">Monochrysis lutheri</name>
    <dbReference type="NCBI Taxonomy" id="2081491"/>
    <lineage>
        <taxon>Eukaryota</taxon>
        <taxon>Haptista</taxon>
        <taxon>Haptophyta</taxon>
        <taxon>Pavlovophyceae</taxon>
        <taxon>Pavlovales</taxon>
        <taxon>Pavlovaceae</taxon>
        <taxon>Diacronema</taxon>
    </lineage>
</organism>
<dbReference type="OMA" id="ACPPHIH"/>
<dbReference type="OrthoDB" id="435754at2759"/>
<evidence type="ECO:0000256" key="1">
    <source>
        <dbReference type="ARBA" id="ARBA00007469"/>
    </source>
</evidence>
<dbReference type="Pfam" id="PF00445">
    <property type="entry name" value="Ribonuclease_T2"/>
    <property type="match status" value="1"/>
</dbReference>
<dbReference type="PANTHER" id="PTHR11240">
    <property type="entry name" value="RIBONUCLEASE T2"/>
    <property type="match status" value="1"/>
</dbReference>
<dbReference type="InterPro" id="IPR018188">
    <property type="entry name" value="RNase_T2_His_AS_1"/>
</dbReference>
<dbReference type="PANTHER" id="PTHR11240:SF22">
    <property type="entry name" value="RIBONUCLEASE T2"/>
    <property type="match status" value="1"/>
</dbReference>
<dbReference type="GO" id="GO:0033897">
    <property type="term" value="F:ribonuclease T2 activity"/>
    <property type="evidence" value="ECO:0007669"/>
    <property type="project" value="InterPro"/>
</dbReference>
<dbReference type="InterPro" id="IPR001568">
    <property type="entry name" value="RNase_T2-like"/>
</dbReference>
<dbReference type="InterPro" id="IPR036430">
    <property type="entry name" value="RNase_T2-like_sf"/>
</dbReference>
<evidence type="ECO:0000313" key="3">
    <source>
        <dbReference type="EMBL" id="KAG8458066.1"/>
    </source>
</evidence>
<accession>A0A8J5X133</accession>
<dbReference type="EMBL" id="JAGTXO010000057">
    <property type="protein sequence ID" value="KAG8458066.1"/>
    <property type="molecule type" value="Genomic_DNA"/>
</dbReference>
<evidence type="ECO:0000313" key="4">
    <source>
        <dbReference type="Proteomes" id="UP000751190"/>
    </source>
</evidence>
<dbReference type="Gene3D" id="3.90.730.10">
    <property type="entry name" value="Ribonuclease T2-like"/>
    <property type="match status" value="1"/>
</dbReference>
<comment type="caution">
    <text evidence="3">The sequence shown here is derived from an EMBL/GenBank/DDBJ whole genome shotgun (WGS) entry which is preliminary data.</text>
</comment>
<dbReference type="AlphaFoldDB" id="A0A8J5X133"/>
<evidence type="ECO:0000256" key="2">
    <source>
        <dbReference type="RuleBase" id="RU004328"/>
    </source>
</evidence>
<dbReference type="PROSITE" id="PS00530">
    <property type="entry name" value="RNASE_T2_1"/>
    <property type="match status" value="1"/>
</dbReference>
<reference evidence="3" key="1">
    <citation type="submission" date="2021-05" db="EMBL/GenBank/DDBJ databases">
        <title>The genome of the haptophyte Pavlova lutheri (Diacronema luteri, Pavlovales) - a model for lipid biosynthesis in eukaryotic algae.</title>
        <authorList>
            <person name="Hulatt C.J."/>
            <person name="Posewitz M.C."/>
        </authorList>
    </citation>
    <scope>NUCLEOTIDE SEQUENCE</scope>
    <source>
        <strain evidence="3">NIVA-4/92</strain>
    </source>
</reference>
<gene>
    <name evidence="3" type="ORF">KFE25_012726</name>
</gene>
<sequence>MSPRQRSGDVPGDFDVYLLAQTWAPRFCCASPDRCTTVGWAYSATHLSLHGLWPGYIQPRRGQTYPSNCESKARLVVSDLPRHFVDIAPSYCGYNTSKHAPELGHLGVHEWQKHGTCTTLEPAHYFAEAVRAVESLTGPGGASKFDRGTPNILVSRIGSVLPANELRLSYAKHVAVRVDKQCRLEEVTTCWAKREDGTVGEQIHCPEHVLKSPRNNLDETCASVSIVKLGECLANEVKRAAKAARP</sequence>
<dbReference type="Proteomes" id="UP000751190">
    <property type="component" value="Unassembled WGS sequence"/>
</dbReference>
<dbReference type="SUPFAM" id="SSF55895">
    <property type="entry name" value="Ribonuclease Rh-like"/>
    <property type="match status" value="1"/>
</dbReference>
<dbReference type="GO" id="GO:0003723">
    <property type="term" value="F:RNA binding"/>
    <property type="evidence" value="ECO:0007669"/>
    <property type="project" value="InterPro"/>
</dbReference>
<dbReference type="GO" id="GO:0006401">
    <property type="term" value="P:RNA catabolic process"/>
    <property type="evidence" value="ECO:0007669"/>
    <property type="project" value="UniProtKB-ARBA"/>
</dbReference>
<proteinExistence type="inferred from homology"/>